<feature type="transmembrane region" description="Helical" evidence="1">
    <location>
        <begin position="362"/>
        <end position="384"/>
    </location>
</feature>
<organism evidence="2 3">
    <name type="scientific">Promethearchaeum syntrophicum</name>
    <dbReference type="NCBI Taxonomy" id="2594042"/>
    <lineage>
        <taxon>Archaea</taxon>
        <taxon>Promethearchaeati</taxon>
        <taxon>Promethearchaeota</taxon>
        <taxon>Promethearchaeia</taxon>
        <taxon>Promethearchaeales</taxon>
        <taxon>Promethearchaeaceae</taxon>
        <taxon>Promethearchaeum</taxon>
    </lineage>
</organism>
<reference evidence="2 3" key="2">
    <citation type="journal article" date="2024" name="Int. J. Syst. Evol. Microbiol.">
        <title>Promethearchaeum syntrophicum gen. nov., sp. nov., an anaerobic, obligately syntrophic archaeon, the first isolate of the lineage 'Asgard' archaea, and proposal of the new archaeal phylum Promethearchaeota phyl. nov. and kingdom Promethearchaeati regn. nov.</title>
        <authorList>
            <person name="Imachi H."/>
            <person name="Nobu M.K."/>
            <person name="Kato S."/>
            <person name="Takaki Y."/>
            <person name="Miyazaki M."/>
            <person name="Miyata M."/>
            <person name="Ogawara M."/>
            <person name="Saito Y."/>
            <person name="Sakai S."/>
            <person name="Tahara Y.O."/>
            <person name="Takano Y."/>
            <person name="Tasumi E."/>
            <person name="Uematsu K."/>
            <person name="Yoshimura T."/>
            <person name="Itoh T."/>
            <person name="Ohkuma M."/>
            <person name="Takai K."/>
        </authorList>
    </citation>
    <scope>NUCLEOTIDE SEQUENCE [LARGE SCALE GENOMIC DNA]</scope>
    <source>
        <strain evidence="2 3">MK-D1</strain>
    </source>
</reference>
<keyword evidence="1" id="KW-0472">Membrane</keyword>
<gene>
    <name evidence="2" type="ORF">DSAG12_03112</name>
</gene>
<keyword evidence="1" id="KW-1133">Transmembrane helix</keyword>
<keyword evidence="3" id="KW-1185">Reference proteome</keyword>
<dbReference type="Proteomes" id="UP000321408">
    <property type="component" value="Chromosome"/>
</dbReference>
<dbReference type="RefSeq" id="WP_147664178.1">
    <property type="nucleotide sequence ID" value="NZ_CP042905.2"/>
</dbReference>
<keyword evidence="1" id="KW-0812">Transmembrane</keyword>
<dbReference type="KEGG" id="psyt:DSAG12_03112"/>
<evidence type="ECO:0000313" key="3">
    <source>
        <dbReference type="Proteomes" id="UP000321408"/>
    </source>
</evidence>
<feature type="transmembrane region" description="Helical" evidence="1">
    <location>
        <begin position="138"/>
        <end position="164"/>
    </location>
</feature>
<evidence type="ECO:0000256" key="1">
    <source>
        <dbReference type="SAM" id="Phobius"/>
    </source>
</evidence>
<feature type="transmembrane region" description="Helical" evidence="1">
    <location>
        <begin position="438"/>
        <end position="458"/>
    </location>
</feature>
<protein>
    <submittedName>
        <fullName evidence="2">Uncharacterized protein</fullName>
    </submittedName>
</protein>
<feature type="transmembrane region" description="Helical" evidence="1">
    <location>
        <begin position="470"/>
        <end position="492"/>
    </location>
</feature>
<feature type="transmembrane region" description="Helical" evidence="1">
    <location>
        <begin position="543"/>
        <end position="565"/>
    </location>
</feature>
<feature type="transmembrane region" description="Helical" evidence="1">
    <location>
        <begin position="286"/>
        <end position="307"/>
    </location>
</feature>
<feature type="transmembrane region" description="Helical" evidence="1">
    <location>
        <begin position="396"/>
        <end position="417"/>
    </location>
</feature>
<dbReference type="AlphaFoldDB" id="A0A5B9DES4"/>
<feature type="transmembrane region" description="Helical" evidence="1">
    <location>
        <begin position="513"/>
        <end position="537"/>
    </location>
</feature>
<feature type="transmembrane region" description="Helical" evidence="1">
    <location>
        <begin position="213"/>
        <end position="237"/>
    </location>
</feature>
<feature type="transmembrane region" description="Helical" evidence="1">
    <location>
        <begin position="85"/>
        <end position="117"/>
    </location>
</feature>
<feature type="transmembrane region" description="Helical" evidence="1">
    <location>
        <begin position="170"/>
        <end position="193"/>
    </location>
</feature>
<dbReference type="GeneID" id="41331083"/>
<dbReference type="EMBL" id="CP042905">
    <property type="protein sequence ID" value="QEE17280.1"/>
    <property type="molecule type" value="Genomic_DNA"/>
</dbReference>
<feature type="transmembrane region" description="Helical" evidence="1">
    <location>
        <begin position="49"/>
        <end position="73"/>
    </location>
</feature>
<sequence length="577" mass="65416">MKNKQLYKISKYAYKEAFLESQLEMAGVNQAQILEKMEKNAKYMRTQDIAMKIVVMIYLASMVILPVQVFGLLNNTIGRGIPAQWAIFAGGISFSIFFAIQLMFLLTFGVYISSGFFSGEEFKWLSTLPLSKKELHKVTLFTFFRTVDAQFFALTLGFPIATFFATKNILITFISLIVSLLNMVFSIGILAVLGEKLHRIMKNSDVTSKKASLIRVSVMVGYAVLTIGIALSFNLIVPKIEPFFLNYPTNLDPYEFVNKFIGIIPYPFSGGFLISNLYINSQDVPFAQYFTPILGIILLIIINLRFYRTVMKKMNNLIFKKTGRLQDEEKLKITEIKDIKLITVKPMNAFFKRDKKMASRDVQVIMMIVMPILLPFVSFASLAIGAEEIGKDFDMVIMLMNLSYWMMSGVIIIVTLLNIESSGATITQALPINPRDQAIAKIKWLLIILPISSFISLVPFIGKEAFVKNFIYILITMSLGPLTGILTLLLRVRFFGKLKNKYVMGEINLGAKIWKWVLIVIVDIILYIVIAAGFGIILLTYNLAILSLVFIVGEVVILFILSFFFNRMFPKKQVQKI</sequence>
<accession>A0A5B9DES4</accession>
<name>A0A5B9DES4_9ARCH</name>
<proteinExistence type="predicted"/>
<evidence type="ECO:0000313" key="2">
    <source>
        <dbReference type="EMBL" id="QEE17280.1"/>
    </source>
</evidence>
<reference evidence="2 3" key="1">
    <citation type="journal article" date="2020" name="Nature">
        <title>Isolation of an archaeon at the prokaryote-eukaryote interface.</title>
        <authorList>
            <person name="Imachi H."/>
            <person name="Nobu M.K."/>
            <person name="Nakahara N."/>
            <person name="Morono Y."/>
            <person name="Ogawara M."/>
            <person name="Takaki Y."/>
            <person name="Takano Y."/>
            <person name="Uematsu K."/>
            <person name="Ikuta T."/>
            <person name="Ito M."/>
            <person name="Matsui Y."/>
            <person name="Miyazaki M."/>
            <person name="Murata K."/>
            <person name="Saito Y."/>
            <person name="Sakai S."/>
            <person name="Song C."/>
            <person name="Tasumi E."/>
            <person name="Yamanaka Y."/>
            <person name="Yamaguchi T."/>
            <person name="Kamagata Y."/>
            <person name="Tamaki H."/>
            <person name="Takai K."/>
        </authorList>
    </citation>
    <scope>NUCLEOTIDE SEQUENCE [LARGE SCALE GENOMIC DNA]</scope>
    <source>
        <strain evidence="2 3">MK-D1</strain>
    </source>
</reference>